<keyword evidence="2" id="KW-0479">Metal-binding</keyword>
<keyword evidence="1" id="KW-0949">S-adenosyl-L-methionine</keyword>
<keyword evidence="3" id="KW-0408">Iron</keyword>
<dbReference type="InterPro" id="IPR058240">
    <property type="entry name" value="rSAM_sf"/>
</dbReference>
<dbReference type="SUPFAM" id="SSF102114">
    <property type="entry name" value="Radical SAM enzymes"/>
    <property type="match status" value="1"/>
</dbReference>
<evidence type="ECO:0000256" key="1">
    <source>
        <dbReference type="ARBA" id="ARBA00022691"/>
    </source>
</evidence>
<evidence type="ECO:0000313" key="7">
    <source>
        <dbReference type="Proteomes" id="UP001172687"/>
    </source>
</evidence>
<dbReference type="InterPro" id="IPR013785">
    <property type="entry name" value="Aldolase_TIM"/>
</dbReference>
<organism evidence="6 7">
    <name type="scientific">Mycolicibacterium austroafricanum</name>
    <name type="common">Mycobacterium austroafricanum</name>
    <dbReference type="NCBI Taxonomy" id="39687"/>
    <lineage>
        <taxon>Bacteria</taxon>
        <taxon>Bacillati</taxon>
        <taxon>Actinomycetota</taxon>
        <taxon>Actinomycetes</taxon>
        <taxon>Mycobacteriales</taxon>
        <taxon>Mycobacteriaceae</taxon>
        <taxon>Mycolicibacterium</taxon>
    </lineage>
</organism>
<keyword evidence="4" id="KW-0411">Iron-sulfur</keyword>
<evidence type="ECO:0000256" key="4">
    <source>
        <dbReference type="ARBA" id="ARBA00023014"/>
    </source>
</evidence>
<dbReference type="PANTHER" id="PTHR11228">
    <property type="entry name" value="RADICAL SAM DOMAIN PROTEIN"/>
    <property type="match status" value="1"/>
</dbReference>
<protein>
    <submittedName>
        <fullName evidence="6">Radical SAM protein</fullName>
    </submittedName>
</protein>
<dbReference type="SFLD" id="SFLDG01067">
    <property type="entry name" value="SPASM/twitch_domain_containing"/>
    <property type="match status" value="1"/>
</dbReference>
<feature type="domain" description="Radical SAM core" evidence="5">
    <location>
        <begin position="67"/>
        <end position="269"/>
    </location>
</feature>
<dbReference type="InterPro" id="IPR050377">
    <property type="entry name" value="Radical_SAM_PqqE_MftC-like"/>
</dbReference>
<dbReference type="InterPro" id="IPR007197">
    <property type="entry name" value="rSAM"/>
</dbReference>
<dbReference type="CDD" id="cd01335">
    <property type="entry name" value="Radical_SAM"/>
    <property type="match status" value="1"/>
</dbReference>
<comment type="caution">
    <text evidence="6">The sequence shown here is derived from an EMBL/GenBank/DDBJ whole genome shotgun (WGS) entry which is preliminary data.</text>
</comment>
<evidence type="ECO:0000259" key="5">
    <source>
        <dbReference type="PROSITE" id="PS51918"/>
    </source>
</evidence>
<sequence>MRLMATLADGAVGEITVASVAERETAEKWCARSGNTVVQADVDGTGAGTLAVRRGRLPDPVLVLGPERMPGARLWMYTNFHCNLACDYCCVESSPQAPRRELGADRIARLAREAADWGVREVFLTGGEPFLLPDIGTIVRSCAALLPTTVLTNGMVFRGRGLRELDVIPRDNVALQISLDSATPQLHDSHRGHGSWAKAVEGIRVARGLGFRVRVAATVAAPVPGELKAFHQFLDELGIAQEDQVVRPVAREGSAADGVQITRASLVPEVAVTAEGVYWHPVAAIDDDALVTRQIEPLAPALDEIAHAFAELWARKANAAQVFPCA</sequence>
<dbReference type="PANTHER" id="PTHR11228:SF22">
    <property type="entry name" value="PEPTIDE BIOSYNTHESIS PROTEIN YYDG-RELATED"/>
    <property type="match status" value="1"/>
</dbReference>
<dbReference type="SFLD" id="SFLDS00029">
    <property type="entry name" value="Radical_SAM"/>
    <property type="match status" value="1"/>
</dbReference>
<dbReference type="Pfam" id="PF04055">
    <property type="entry name" value="Radical_SAM"/>
    <property type="match status" value="1"/>
</dbReference>
<dbReference type="PROSITE" id="PS51918">
    <property type="entry name" value="RADICAL_SAM"/>
    <property type="match status" value="1"/>
</dbReference>
<accession>A0ABT8HPN9</accession>
<evidence type="ECO:0000313" key="6">
    <source>
        <dbReference type="EMBL" id="MDN4522731.1"/>
    </source>
</evidence>
<keyword evidence="7" id="KW-1185">Reference proteome</keyword>
<dbReference type="Proteomes" id="UP001172687">
    <property type="component" value="Unassembled WGS sequence"/>
</dbReference>
<evidence type="ECO:0000256" key="3">
    <source>
        <dbReference type="ARBA" id="ARBA00023004"/>
    </source>
</evidence>
<reference evidence="6" key="1">
    <citation type="submission" date="2023-07" db="EMBL/GenBank/DDBJ databases">
        <title>Degradation of tert-butanol by M. austroafricanum TBA100.</title>
        <authorList>
            <person name="Helbich S."/>
            <person name="Vainshtein Y."/>
        </authorList>
    </citation>
    <scope>NUCLEOTIDE SEQUENCE</scope>
    <source>
        <strain evidence="6">TBA100</strain>
    </source>
</reference>
<dbReference type="RefSeq" id="WP_208674489.1">
    <property type="nucleotide sequence ID" value="NZ_CP070380.1"/>
</dbReference>
<evidence type="ECO:0000256" key="2">
    <source>
        <dbReference type="ARBA" id="ARBA00022723"/>
    </source>
</evidence>
<dbReference type="Gene3D" id="3.20.20.70">
    <property type="entry name" value="Aldolase class I"/>
    <property type="match status" value="1"/>
</dbReference>
<name>A0ABT8HPN9_MYCAO</name>
<proteinExistence type="predicted"/>
<dbReference type="EMBL" id="JAUHTC010000101">
    <property type="protein sequence ID" value="MDN4522731.1"/>
    <property type="molecule type" value="Genomic_DNA"/>
</dbReference>
<gene>
    <name evidence="6" type="ORF">QYF68_33640</name>
</gene>